<dbReference type="InterPro" id="IPR045679">
    <property type="entry name" value="DUF6199"/>
</dbReference>
<feature type="transmembrane region" description="Helical" evidence="1">
    <location>
        <begin position="229"/>
        <end position="251"/>
    </location>
</feature>
<dbReference type="Proteomes" id="UP000316968">
    <property type="component" value="Chromosome"/>
</dbReference>
<accession>A0A4Y6V004</accession>
<feature type="transmembrane region" description="Helical" evidence="1">
    <location>
        <begin position="186"/>
        <end position="204"/>
    </location>
</feature>
<evidence type="ECO:0000313" key="3">
    <source>
        <dbReference type="EMBL" id="QDH23339.1"/>
    </source>
</evidence>
<keyword evidence="4" id="KW-1185">Reference proteome</keyword>
<keyword evidence="1" id="KW-0812">Transmembrane</keyword>
<feature type="transmembrane region" description="Helical" evidence="1">
    <location>
        <begin position="28"/>
        <end position="47"/>
    </location>
</feature>
<gene>
    <name evidence="3" type="ORF">FFV09_22210</name>
</gene>
<name>A0A4Y6V004_SACBS</name>
<dbReference type="AlphaFoldDB" id="A0A4Y6V004"/>
<dbReference type="RefSeq" id="WP_141449876.1">
    <property type="nucleotide sequence ID" value="NZ_CP041217.1"/>
</dbReference>
<dbReference type="OrthoDB" id="2575528at2"/>
<reference evidence="3 4" key="1">
    <citation type="submission" date="2019-06" db="EMBL/GenBank/DDBJ databases">
        <title>Saccharibacillus brassicae sp. nov., an endophytic bacterium isolated from Chinese cabbage seeds (Brassica pekinensis).</title>
        <authorList>
            <person name="Jiang L."/>
            <person name="Lee J."/>
            <person name="Kim S.W."/>
        </authorList>
    </citation>
    <scope>NUCLEOTIDE SEQUENCE [LARGE SCALE GENOMIC DNA]</scope>
    <source>
        <strain evidence="4">KCTC 43072 / ATSA2</strain>
    </source>
</reference>
<dbReference type="Pfam" id="PF19701">
    <property type="entry name" value="DUF6199"/>
    <property type="match status" value="1"/>
</dbReference>
<evidence type="ECO:0000313" key="4">
    <source>
        <dbReference type="Proteomes" id="UP000316968"/>
    </source>
</evidence>
<evidence type="ECO:0000256" key="1">
    <source>
        <dbReference type="SAM" id="Phobius"/>
    </source>
</evidence>
<keyword evidence="1" id="KW-1133">Transmembrane helix</keyword>
<organism evidence="3 4">
    <name type="scientific">Saccharibacillus brassicae</name>
    <dbReference type="NCBI Taxonomy" id="2583377"/>
    <lineage>
        <taxon>Bacteria</taxon>
        <taxon>Bacillati</taxon>
        <taxon>Bacillota</taxon>
        <taxon>Bacilli</taxon>
        <taxon>Bacillales</taxon>
        <taxon>Paenibacillaceae</taxon>
        <taxon>Saccharibacillus</taxon>
    </lineage>
</organism>
<evidence type="ECO:0000259" key="2">
    <source>
        <dbReference type="Pfam" id="PF19701"/>
    </source>
</evidence>
<sequence>MKYSDSGTSSSAFGAVSRNFLQRHKRRIAIILSILGLVALIVVIHHFNSKGFDLDGSRYTSQSVQGDTAFYQARFKPPIEVRRDSSGREIRIKDQTYRITEGTYSGSEAGVDLVYTVAYPNGSSRQAAVWNGFLVNLDGRGEPIIMTVSASSTDKPSDANGRSAYTAAQLVAAAYPQFHEKPGNPAIFVALLLLAAFGGCLSRYRRFQDFLFKLRGSGLWVRDPEPSEFYYAMSRFGGMAILVGALFASLFQL</sequence>
<dbReference type="KEGG" id="saca:FFV09_22210"/>
<dbReference type="EMBL" id="CP041217">
    <property type="protein sequence ID" value="QDH23339.1"/>
    <property type="molecule type" value="Genomic_DNA"/>
</dbReference>
<proteinExistence type="predicted"/>
<keyword evidence="1" id="KW-0472">Membrane</keyword>
<feature type="domain" description="DUF6199" evidence="2">
    <location>
        <begin position="191"/>
        <end position="248"/>
    </location>
</feature>
<protein>
    <recommendedName>
        <fullName evidence="2">DUF6199 domain-containing protein</fullName>
    </recommendedName>
</protein>